<feature type="region of interest" description="Disordered" evidence="1">
    <location>
        <begin position="27"/>
        <end position="60"/>
    </location>
</feature>
<keyword evidence="4" id="KW-1185">Reference proteome</keyword>
<reference evidence="3 4" key="1">
    <citation type="submission" date="2018-11" db="EMBL/GenBank/DDBJ databases">
        <title>Novel bacteria species description.</title>
        <authorList>
            <person name="Han J.-H."/>
        </authorList>
    </citation>
    <scope>NUCLEOTIDE SEQUENCE [LARGE SCALE GENOMIC DNA]</scope>
    <source>
        <strain evidence="3 4">KCTC23259</strain>
    </source>
</reference>
<feature type="signal peptide" evidence="2">
    <location>
        <begin position="1"/>
        <end position="22"/>
    </location>
</feature>
<keyword evidence="2" id="KW-0732">Signal</keyword>
<comment type="caution">
    <text evidence="3">The sequence shown here is derived from an EMBL/GenBank/DDBJ whole genome shotgun (WGS) entry which is preliminary data.</text>
</comment>
<name>A0AAE3H3M1_9BACT</name>
<dbReference type="RefSeq" id="WP_255037677.1">
    <property type="nucleotide sequence ID" value="NZ_RJUF01000046.1"/>
</dbReference>
<dbReference type="InterPro" id="IPR008160">
    <property type="entry name" value="Collagen"/>
</dbReference>
<evidence type="ECO:0000256" key="2">
    <source>
        <dbReference type="SAM" id="SignalP"/>
    </source>
</evidence>
<sequence length="189" mass="20421">MKRLFYSLVFFGFLFAACEGPAGPQGEVGPVGPTGATGAAGPAGKDGTNGKDGAAGKDGKDGTSATARYYDFELDWTGTTSTSVENYRIPNWDFNKFYAITYVFSGSLYKPLGFVAVEDLLTKTTNVVDMQETYTNSPTGLMFVTDLRYKENGPSRYKFRVVVAPMVAGGRMAADTPYEVVKARYGLKD</sequence>
<dbReference type="Proteomes" id="UP001204144">
    <property type="component" value="Unassembled WGS sequence"/>
</dbReference>
<evidence type="ECO:0000313" key="3">
    <source>
        <dbReference type="EMBL" id="MCP9763917.1"/>
    </source>
</evidence>
<gene>
    <name evidence="3" type="ORF">EGI31_13230</name>
</gene>
<feature type="compositionally biased region" description="Low complexity" evidence="1">
    <location>
        <begin position="28"/>
        <end position="46"/>
    </location>
</feature>
<accession>A0AAE3H3M1</accession>
<evidence type="ECO:0000256" key="1">
    <source>
        <dbReference type="SAM" id="MobiDB-lite"/>
    </source>
</evidence>
<protein>
    <recommendedName>
        <fullName evidence="5">Collagen-like protein</fullName>
    </recommendedName>
</protein>
<dbReference type="AlphaFoldDB" id="A0AAE3H3M1"/>
<proteinExistence type="predicted"/>
<feature type="chain" id="PRO_5041930329" description="Collagen-like protein" evidence="2">
    <location>
        <begin position="23"/>
        <end position="189"/>
    </location>
</feature>
<dbReference type="EMBL" id="RJUF01000046">
    <property type="protein sequence ID" value="MCP9763917.1"/>
    <property type="molecule type" value="Genomic_DNA"/>
</dbReference>
<evidence type="ECO:0008006" key="5">
    <source>
        <dbReference type="Google" id="ProtNLM"/>
    </source>
</evidence>
<organism evidence="3 4">
    <name type="scientific">Lacihabitans soyangensis</name>
    <dbReference type="NCBI Taxonomy" id="869394"/>
    <lineage>
        <taxon>Bacteria</taxon>
        <taxon>Pseudomonadati</taxon>
        <taxon>Bacteroidota</taxon>
        <taxon>Cytophagia</taxon>
        <taxon>Cytophagales</taxon>
        <taxon>Leadbetterellaceae</taxon>
        <taxon>Lacihabitans</taxon>
    </lineage>
</organism>
<dbReference type="PROSITE" id="PS51257">
    <property type="entry name" value="PROKAR_LIPOPROTEIN"/>
    <property type="match status" value="1"/>
</dbReference>
<dbReference type="Pfam" id="PF01391">
    <property type="entry name" value="Collagen"/>
    <property type="match status" value="1"/>
</dbReference>
<evidence type="ECO:0000313" key="4">
    <source>
        <dbReference type="Proteomes" id="UP001204144"/>
    </source>
</evidence>